<evidence type="ECO:0000313" key="3">
    <source>
        <dbReference type="Proteomes" id="UP001139648"/>
    </source>
</evidence>
<sequence>MTIPDGTILALDDADVYVCQGGTHVPPHSSSRSISSSPPSTIGSATGRVVTRSTKTGER</sequence>
<accession>A0A9X2GP31</accession>
<dbReference type="Proteomes" id="UP001139648">
    <property type="component" value="Unassembled WGS sequence"/>
</dbReference>
<comment type="caution">
    <text evidence="2">The sequence shown here is derived from an EMBL/GenBank/DDBJ whole genome shotgun (WGS) entry which is preliminary data.</text>
</comment>
<evidence type="ECO:0000256" key="1">
    <source>
        <dbReference type="SAM" id="MobiDB-lite"/>
    </source>
</evidence>
<feature type="compositionally biased region" description="Low complexity" evidence="1">
    <location>
        <begin position="26"/>
        <end position="40"/>
    </location>
</feature>
<dbReference type="AlphaFoldDB" id="A0A9X2GP31"/>
<protein>
    <submittedName>
        <fullName evidence="2">Uncharacterized protein</fullName>
    </submittedName>
</protein>
<dbReference type="RefSeq" id="WP_253745295.1">
    <property type="nucleotide sequence ID" value="NZ_BAABKA010000067.1"/>
</dbReference>
<keyword evidence="3" id="KW-1185">Reference proteome</keyword>
<proteinExistence type="predicted"/>
<gene>
    <name evidence="2" type="ORF">HD597_005223</name>
</gene>
<evidence type="ECO:0000313" key="2">
    <source>
        <dbReference type="EMBL" id="MCP2358203.1"/>
    </source>
</evidence>
<organism evidence="2 3">
    <name type="scientific">Nonomuraea thailandensis</name>
    <dbReference type="NCBI Taxonomy" id="1188745"/>
    <lineage>
        <taxon>Bacteria</taxon>
        <taxon>Bacillati</taxon>
        <taxon>Actinomycetota</taxon>
        <taxon>Actinomycetes</taxon>
        <taxon>Streptosporangiales</taxon>
        <taxon>Streptosporangiaceae</taxon>
        <taxon>Nonomuraea</taxon>
    </lineage>
</organism>
<name>A0A9X2GP31_9ACTN</name>
<dbReference type="EMBL" id="JAMZEB010000002">
    <property type="protein sequence ID" value="MCP2358203.1"/>
    <property type="molecule type" value="Genomic_DNA"/>
</dbReference>
<reference evidence="2" key="1">
    <citation type="submission" date="2022-06" db="EMBL/GenBank/DDBJ databases">
        <title>Sequencing the genomes of 1000 actinobacteria strains.</title>
        <authorList>
            <person name="Klenk H.-P."/>
        </authorList>
    </citation>
    <scope>NUCLEOTIDE SEQUENCE</scope>
    <source>
        <strain evidence="2">DSM 46694</strain>
    </source>
</reference>
<feature type="region of interest" description="Disordered" evidence="1">
    <location>
        <begin position="21"/>
        <end position="59"/>
    </location>
</feature>